<dbReference type="CDD" id="cd02440">
    <property type="entry name" value="AdoMet_MTases"/>
    <property type="match status" value="1"/>
</dbReference>
<dbReference type="InterPro" id="IPR029063">
    <property type="entry name" value="SAM-dependent_MTases_sf"/>
</dbReference>
<dbReference type="PANTHER" id="PTHR45036">
    <property type="entry name" value="METHYLTRANSFERASE LIKE 7B"/>
    <property type="match status" value="1"/>
</dbReference>
<keyword evidence="2" id="KW-0830">Ubiquinone</keyword>
<name>A0A1X1ZXE4_9MYCO</name>
<dbReference type="RefSeq" id="WP_046187262.1">
    <property type="nucleotide sequence ID" value="NZ_JACKSS010000084.1"/>
</dbReference>
<keyword evidence="2" id="KW-0489">Methyltransferase</keyword>
<evidence type="ECO:0000313" key="3">
    <source>
        <dbReference type="Proteomes" id="UP000193781"/>
    </source>
</evidence>
<dbReference type="InterPro" id="IPR052356">
    <property type="entry name" value="Thiol_S-MT"/>
</dbReference>
<sequence>MATVGDRSDKLERYWDQQAGRYDKQMRFMDRRVFKDTREWVCSRATGQTLEVAMGTGLNLPWYPEGVQLTGLDLSEELLSVARGRAADLERSVTLVHGNAHGLPFDEASFDTVVCTFGLCSIPDVATAIGEMHRVLRPGGGLLLADHIASSSRPVRAVQWLVERLTIPMAEEHFRRRPLKLLPGAGFAVDTVERFKLGIVERLTAHKPVDSTAS</sequence>
<dbReference type="Pfam" id="PF08241">
    <property type="entry name" value="Methyltransf_11"/>
    <property type="match status" value="1"/>
</dbReference>
<dbReference type="Gene3D" id="3.40.50.150">
    <property type="entry name" value="Vaccinia Virus protein VP39"/>
    <property type="match status" value="1"/>
</dbReference>
<keyword evidence="2" id="KW-0808">Transferase</keyword>
<keyword evidence="3" id="KW-1185">Reference proteome</keyword>
<evidence type="ECO:0000259" key="1">
    <source>
        <dbReference type="Pfam" id="PF08241"/>
    </source>
</evidence>
<reference evidence="2 3" key="1">
    <citation type="submission" date="2016-01" db="EMBL/GenBank/DDBJ databases">
        <title>The new phylogeny of the genus Mycobacterium.</title>
        <authorList>
            <person name="Tarcisio F."/>
            <person name="Conor M."/>
            <person name="Antonella G."/>
            <person name="Elisabetta G."/>
            <person name="Giulia F.S."/>
            <person name="Sara T."/>
            <person name="Anna F."/>
            <person name="Clotilde B."/>
            <person name="Roberto B."/>
            <person name="Veronica D.S."/>
            <person name="Fabio R."/>
            <person name="Monica P."/>
            <person name="Olivier J."/>
            <person name="Enrico T."/>
            <person name="Nicola S."/>
        </authorList>
    </citation>
    <scope>NUCLEOTIDE SEQUENCE [LARGE SCALE GENOMIC DNA]</scope>
    <source>
        <strain evidence="2 3">DSM 44803</strain>
    </source>
</reference>
<dbReference type="InterPro" id="IPR013216">
    <property type="entry name" value="Methyltransf_11"/>
</dbReference>
<dbReference type="AlphaFoldDB" id="A0A1X1ZXE4"/>
<dbReference type="PANTHER" id="PTHR45036:SF1">
    <property type="entry name" value="METHYLTRANSFERASE LIKE 7A"/>
    <property type="match status" value="1"/>
</dbReference>
<dbReference type="GO" id="GO:0032259">
    <property type="term" value="P:methylation"/>
    <property type="evidence" value="ECO:0007669"/>
    <property type="project" value="UniProtKB-KW"/>
</dbReference>
<feature type="domain" description="Methyltransferase type 11" evidence="1">
    <location>
        <begin position="50"/>
        <end position="143"/>
    </location>
</feature>
<protein>
    <submittedName>
        <fullName evidence="2">Ubiquinone biosynthesis methyltransferase UbiE</fullName>
    </submittedName>
</protein>
<dbReference type="OrthoDB" id="65624at2"/>
<proteinExistence type="predicted"/>
<dbReference type="GO" id="GO:0008757">
    <property type="term" value="F:S-adenosylmethionine-dependent methyltransferase activity"/>
    <property type="evidence" value="ECO:0007669"/>
    <property type="project" value="InterPro"/>
</dbReference>
<dbReference type="Proteomes" id="UP000193781">
    <property type="component" value="Unassembled WGS sequence"/>
</dbReference>
<dbReference type="SUPFAM" id="SSF53335">
    <property type="entry name" value="S-adenosyl-L-methionine-dependent methyltransferases"/>
    <property type="match status" value="1"/>
</dbReference>
<accession>A0A1X1ZXE4</accession>
<organism evidence="2 3">
    <name type="scientific">Mycobacterium nebraskense</name>
    <dbReference type="NCBI Taxonomy" id="244292"/>
    <lineage>
        <taxon>Bacteria</taxon>
        <taxon>Bacillati</taxon>
        <taxon>Actinomycetota</taxon>
        <taxon>Actinomycetes</taxon>
        <taxon>Mycobacteriales</taxon>
        <taxon>Mycobacteriaceae</taxon>
        <taxon>Mycobacterium</taxon>
    </lineage>
</organism>
<comment type="caution">
    <text evidence="2">The sequence shown here is derived from an EMBL/GenBank/DDBJ whole genome shotgun (WGS) entry which is preliminary data.</text>
</comment>
<dbReference type="EMBL" id="LQPH01000054">
    <property type="protein sequence ID" value="ORW29560.1"/>
    <property type="molecule type" value="Genomic_DNA"/>
</dbReference>
<evidence type="ECO:0000313" key="2">
    <source>
        <dbReference type="EMBL" id="ORW29560.1"/>
    </source>
</evidence>
<gene>
    <name evidence="2" type="ORF">AWC17_26970</name>
</gene>